<protein>
    <recommendedName>
        <fullName evidence="2 5">peptidylprolyl isomerase</fullName>
        <ecNumber evidence="2 5">5.2.1.8</ecNumber>
    </recommendedName>
</protein>
<dbReference type="InterPro" id="IPR044609">
    <property type="entry name" value="FKBP2/11"/>
</dbReference>
<dbReference type="RefSeq" id="XP_012895465.1">
    <property type="nucleotide sequence ID" value="XM_013040011.1"/>
</dbReference>
<keyword evidence="4 5" id="KW-0413">Isomerase</keyword>
<feature type="chain" id="PRO_5003117681" description="peptidylprolyl isomerase" evidence="6">
    <location>
        <begin position="18"/>
        <end position="159"/>
    </location>
</feature>
<dbReference type="FunFam" id="3.10.50.40:FF:000006">
    <property type="entry name" value="Peptidyl-prolyl cis-trans isomerase"/>
    <property type="match status" value="1"/>
</dbReference>
<dbReference type="Gene3D" id="3.10.50.40">
    <property type="match status" value="1"/>
</dbReference>
<feature type="signal peptide" evidence="6">
    <location>
        <begin position="1"/>
        <end position="17"/>
    </location>
</feature>
<dbReference type="OMA" id="EMCEGEM"/>
<name>D8M028_BLAHO</name>
<evidence type="ECO:0000256" key="6">
    <source>
        <dbReference type="SAM" id="SignalP"/>
    </source>
</evidence>
<dbReference type="Proteomes" id="UP000008312">
    <property type="component" value="Unassembled WGS sequence"/>
</dbReference>
<dbReference type="PANTHER" id="PTHR45779:SF7">
    <property type="entry name" value="PEPTIDYLPROLYL ISOMERASE"/>
    <property type="match status" value="1"/>
</dbReference>
<sequence>MKLFVGILLLLLTLCLADDSLFEPGTPENPKEDLPYNDDVMVKTLYMPEDCSDMAMDGDSLGVHYTGYLYRDGKKFDSSLDRHRIFPVTLGAGRVIKGWEKGLWGMCVEEKRRLVIPAGLAYGNRGAGDLIPPGATLIFDVELIGIRGKGKYADKWNVC</sequence>
<dbReference type="InterPro" id="IPR046357">
    <property type="entry name" value="PPIase_dom_sf"/>
</dbReference>
<evidence type="ECO:0000256" key="1">
    <source>
        <dbReference type="ARBA" id="ARBA00000971"/>
    </source>
</evidence>
<dbReference type="InParanoid" id="D8M028"/>
<evidence type="ECO:0000256" key="2">
    <source>
        <dbReference type="ARBA" id="ARBA00013194"/>
    </source>
</evidence>
<organism evidence="8">
    <name type="scientific">Blastocystis hominis</name>
    <dbReference type="NCBI Taxonomy" id="12968"/>
    <lineage>
        <taxon>Eukaryota</taxon>
        <taxon>Sar</taxon>
        <taxon>Stramenopiles</taxon>
        <taxon>Bigyra</taxon>
        <taxon>Opalozoa</taxon>
        <taxon>Opalinata</taxon>
        <taxon>Blastocystidae</taxon>
        <taxon>Blastocystis</taxon>
    </lineage>
</organism>
<accession>D8M028</accession>
<dbReference type="EC" id="5.2.1.8" evidence="2 5"/>
<proteinExistence type="predicted"/>
<dbReference type="OrthoDB" id="1902587at2759"/>
<dbReference type="EMBL" id="FN668642">
    <property type="protein sequence ID" value="CBK21417.2"/>
    <property type="molecule type" value="Genomic_DNA"/>
</dbReference>
<evidence type="ECO:0000259" key="7">
    <source>
        <dbReference type="PROSITE" id="PS50059"/>
    </source>
</evidence>
<dbReference type="InterPro" id="IPR001179">
    <property type="entry name" value="PPIase_FKBP_dom"/>
</dbReference>
<dbReference type="GO" id="GO:0005783">
    <property type="term" value="C:endoplasmic reticulum"/>
    <property type="evidence" value="ECO:0007669"/>
    <property type="project" value="TreeGrafter"/>
</dbReference>
<comment type="catalytic activity">
    <reaction evidence="1 5">
        <text>[protein]-peptidylproline (omega=180) = [protein]-peptidylproline (omega=0)</text>
        <dbReference type="Rhea" id="RHEA:16237"/>
        <dbReference type="Rhea" id="RHEA-COMP:10747"/>
        <dbReference type="Rhea" id="RHEA-COMP:10748"/>
        <dbReference type="ChEBI" id="CHEBI:83833"/>
        <dbReference type="ChEBI" id="CHEBI:83834"/>
        <dbReference type="EC" id="5.2.1.8"/>
    </reaction>
</comment>
<gene>
    <name evidence="8" type="ORF">GSBLH_T00001585001</name>
</gene>
<dbReference type="SUPFAM" id="SSF54534">
    <property type="entry name" value="FKBP-like"/>
    <property type="match status" value="1"/>
</dbReference>
<evidence type="ECO:0000313" key="8">
    <source>
        <dbReference type="EMBL" id="CBK21417.2"/>
    </source>
</evidence>
<keyword evidence="3 5" id="KW-0697">Rotamase</keyword>
<evidence type="ECO:0000313" key="9">
    <source>
        <dbReference type="Proteomes" id="UP000008312"/>
    </source>
</evidence>
<keyword evidence="6" id="KW-0732">Signal</keyword>
<dbReference type="PANTHER" id="PTHR45779">
    <property type="entry name" value="PEPTIDYLPROLYL ISOMERASE"/>
    <property type="match status" value="1"/>
</dbReference>
<feature type="domain" description="PPIase FKBP-type" evidence="7">
    <location>
        <begin position="58"/>
        <end position="147"/>
    </location>
</feature>
<evidence type="ECO:0000256" key="4">
    <source>
        <dbReference type="ARBA" id="ARBA00023235"/>
    </source>
</evidence>
<reference evidence="8" key="1">
    <citation type="submission" date="2010-02" db="EMBL/GenBank/DDBJ databases">
        <title>Sequencing and annotation of the Blastocystis hominis genome.</title>
        <authorList>
            <person name="Wincker P."/>
        </authorList>
    </citation>
    <scope>NUCLEOTIDE SEQUENCE</scope>
    <source>
        <strain evidence="8">Singapore isolate B</strain>
    </source>
</reference>
<dbReference type="PROSITE" id="PS50059">
    <property type="entry name" value="FKBP_PPIASE"/>
    <property type="match status" value="1"/>
</dbReference>
<evidence type="ECO:0000256" key="5">
    <source>
        <dbReference type="PROSITE-ProRule" id="PRU00277"/>
    </source>
</evidence>
<dbReference type="GO" id="GO:0003755">
    <property type="term" value="F:peptidyl-prolyl cis-trans isomerase activity"/>
    <property type="evidence" value="ECO:0007669"/>
    <property type="project" value="UniProtKB-KW"/>
</dbReference>
<dbReference type="AlphaFoldDB" id="D8M028"/>
<evidence type="ECO:0000256" key="3">
    <source>
        <dbReference type="ARBA" id="ARBA00023110"/>
    </source>
</evidence>
<dbReference type="Pfam" id="PF00254">
    <property type="entry name" value="FKBP_C"/>
    <property type="match status" value="1"/>
</dbReference>
<dbReference type="GeneID" id="24918828"/>
<keyword evidence="9" id="KW-1185">Reference proteome</keyword>